<dbReference type="GO" id="GO:0016787">
    <property type="term" value="F:hydrolase activity"/>
    <property type="evidence" value="ECO:0007669"/>
    <property type="project" value="UniProtKB-KW"/>
</dbReference>
<dbReference type="Proteomes" id="UP000185557">
    <property type="component" value="Unassembled WGS sequence"/>
</dbReference>
<dbReference type="EMBL" id="MRCG01000016">
    <property type="protein sequence ID" value="OKH45689.1"/>
    <property type="molecule type" value="Genomic_DNA"/>
</dbReference>
<dbReference type="Pfam" id="PF12697">
    <property type="entry name" value="Abhydrolase_6"/>
    <property type="match status" value="1"/>
</dbReference>
<protein>
    <submittedName>
        <fullName evidence="2">Alpha/beta hydrolase</fullName>
    </submittedName>
</protein>
<dbReference type="InterPro" id="IPR000073">
    <property type="entry name" value="AB_hydrolase_1"/>
</dbReference>
<dbReference type="STRING" id="549789.NIES30_19395"/>
<organism evidence="2 3">
    <name type="scientific">Phormidium tenue NIES-30</name>
    <dbReference type="NCBI Taxonomy" id="549789"/>
    <lineage>
        <taxon>Bacteria</taxon>
        <taxon>Bacillati</taxon>
        <taxon>Cyanobacteriota</taxon>
        <taxon>Cyanophyceae</taxon>
        <taxon>Oscillatoriophycideae</taxon>
        <taxon>Oscillatoriales</taxon>
        <taxon>Oscillatoriaceae</taxon>
        <taxon>Phormidium</taxon>
    </lineage>
</organism>
<dbReference type="PANTHER" id="PTHR46438">
    <property type="entry name" value="ALPHA/BETA-HYDROLASES SUPERFAMILY PROTEIN"/>
    <property type="match status" value="1"/>
</dbReference>
<accession>A0A1U7J1I1</accession>
<proteinExistence type="predicted"/>
<name>A0A1U7J1I1_9CYAN</name>
<dbReference type="PRINTS" id="PR00111">
    <property type="entry name" value="ABHYDROLASE"/>
</dbReference>
<dbReference type="Gene3D" id="3.40.50.1820">
    <property type="entry name" value="alpha/beta hydrolase"/>
    <property type="match status" value="1"/>
</dbReference>
<evidence type="ECO:0000259" key="1">
    <source>
        <dbReference type="Pfam" id="PF12697"/>
    </source>
</evidence>
<feature type="domain" description="AB hydrolase-1" evidence="1">
    <location>
        <begin position="39"/>
        <end position="280"/>
    </location>
</feature>
<dbReference type="SUPFAM" id="SSF53474">
    <property type="entry name" value="alpha/beta-Hydrolases"/>
    <property type="match status" value="1"/>
</dbReference>
<sequence>MFIPPGFIQRSVALSLGTVAYTEADPNFWLAPPTSSVPLLFIHGFGGGSSSYEWSKVYPAFAAEHPVLAPDLIGWGNSDHPDRPLTTADYLSLLSELIELCPAPPVVMSSSLSGAMLVRVAIDHPDRLRGLFLVAPAGLADFGQDPNDSVINQIVKLPVIDQVLYWRAIATADGIKLFLTQRQFADASKISDDIVAAYLMSAQQPNADVAALAFVRGDLSFDLATYLPQLTTPTALLWGKVAQLTDVSIGRRFAALNPAAIRRFEVLPGVGLTPQLEQPGVTIGLIQQFLADLAE</sequence>
<dbReference type="RefSeq" id="WP_073610094.1">
    <property type="nucleotide sequence ID" value="NZ_MRCG01000016.1"/>
</dbReference>
<evidence type="ECO:0000313" key="2">
    <source>
        <dbReference type="EMBL" id="OKH45689.1"/>
    </source>
</evidence>
<dbReference type="InterPro" id="IPR029058">
    <property type="entry name" value="AB_hydrolase_fold"/>
</dbReference>
<keyword evidence="2" id="KW-0378">Hydrolase</keyword>
<dbReference type="PANTHER" id="PTHR46438:SF2">
    <property type="entry name" value="ALPHA_BETA-HYDROLASES SUPERFAMILY PROTEIN"/>
    <property type="match status" value="1"/>
</dbReference>
<comment type="caution">
    <text evidence="2">The sequence shown here is derived from an EMBL/GenBank/DDBJ whole genome shotgun (WGS) entry which is preliminary data.</text>
</comment>
<evidence type="ECO:0000313" key="3">
    <source>
        <dbReference type="Proteomes" id="UP000185557"/>
    </source>
</evidence>
<keyword evidence="3" id="KW-1185">Reference proteome</keyword>
<dbReference type="AlphaFoldDB" id="A0A1U7J1I1"/>
<reference evidence="2 3" key="1">
    <citation type="submission" date="2016-11" db="EMBL/GenBank/DDBJ databases">
        <title>Draft Genome Sequences of Nine Cyanobacterial Strains from Diverse Habitats.</title>
        <authorList>
            <person name="Zhu T."/>
            <person name="Hou S."/>
            <person name="Lu X."/>
            <person name="Hess W.R."/>
        </authorList>
    </citation>
    <scope>NUCLEOTIDE SEQUENCE [LARGE SCALE GENOMIC DNA]</scope>
    <source>
        <strain evidence="2 3">NIES-30</strain>
    </source>
</reference>
<dbReference type="OrthoDB" id="526428at2"/>
<gene>
    <name evidence="2" type="ORF">NIES30_19395</name>
</gene>